<dbReference type="RefSeq" id="WP_274051074.1">
    <property type="nucleotide sequence ID" value="NZ_CP059693.1"/>
</dbReference>
<accession>A0ABY7VDF0</accession>
<keyword evidence="3" id="KW-1185">Reference proteome</keyword>
<gene>
    <name evidence="2" type="ORF">H3N35_22630</name>
</gene>
<sequence>MKKRLIVILLVLLAFLKLEASAPTPTENGRSNFSGRYSQRAMGKYPGYFYSTVRGCG</sequence>
<keyword evidence="1" id="KW-0732">Signal</keyword>
<dbReference type="EMBL" id="CP059693">
    <property type="protein sequence ID" value="WDE11005.1"/>
    <property type="molecule type" value="Genomic_DNA"/>
</dbReference>
<feature type="signal peptide" evidence="1">
    <location>
        <begin position="1"/>
        <end position="22"/>
    </location>
</feature>
<feature type="chain" id="PRO_5046959179" evidence="1">
    <location>
        <begin position="23"/>
        <end position="57"/>
    </location>
</feature>
<evidence type="ECO:0000313" key="3">
    <source>
        <dbReference type="Proteomes" id="UP001215231"/>
    </source>
</evidence>
<protein>
    <submittedName>
        <fullName evidence="2">Uncharacterized protein</fullName>
    </submittedName>
</protein>
<organism evidence="2 3">
    <name type="scientific">Thalassomonas haliotis</name>
    <dbReference type="NCBI Taxonomy" id="485448"/>
    <lineage>
        <taxon>Bacteria</taxon>
        <taxon>Pseudomonadati</taxon>
        <taxon>Pseudomonadota</taxon>
        <taxon>Gammaproteobacteria</taxon>
        <taxon>Alteromonadales</taxon>
        <taxon>Colwelliaceae</taxon>
        <taxon>Thalassomonas</taxon>
    </lineage>
</organism>
<reference evidence="2 3" key="1">
    <citation type="journal article" date="2022" name="Mar. Drugs">
        <title>Bioassay-Guided Fractionation Leads to the Detection of Cholic Acid Generated by the Rare Thalassomonas sp.</title>
        <authorList>
            <person name="Pheiffer F."/>
            <person name="Schneider Y.K."/>
            <person name="Hansen E.H."/>
            <person name="Andersen J.H."/>
            <person name="Isaksson J."/>
            <person name="Busche T."/>
            <person name="R C."/>
            <person name="Kalinowski J."/>
            <person name="Zyl L.V."/>
            <person name="Trindade M."/>
        </authorList>
    </citation>
    <scope>NUCLEOTIDE SEQUENCE [LARGE SCALE GENOMIC DNA]</scope>
    <source>
        <strain evidence="2 3">A5K-61T</strain>
    </source>
</reference>
<evidence type="ECO:0000256" key="1">
    <source>
        <dbReference type="SAM" id="SignalP"/>
    </source>
</evidence>
<name>A0ABY7VDF0_9GAMM</name>
<dbReference type="Proteomes" id="UP001215231">
    <property type="component" value="Chromosome"/>
</dbReference>
<proteinExistence type="predicted"/>
<evidence type="ECO:0000313" key="2">
    <source>
        <dbReference type="EMBL" id="WDE11005.1"/>
    </source>
</evidence>